<protein>
    <recommendedName>
        <fullName evidence="3">VIR protein</fullName>
    </recommendedName>
</protein>
<proteinExistence type="predicted"/>
<sequence length="327" mass="38728">MPCSKGLGNYEFCENSPYYNGLLEYFEKHKTNRAKIPETNCVLSRTTMKFKENLSAQNICKEFIILYKFFRDYKATGTLEKDFYSYTDCDFLNYWLNDKLRNSVIDGDEIDVRGFYQEINNMNQALFSKTKDLENYMNNIDAETLENMKLLYDLYYNKRKILNMLLGQDYTDPEKNPCSVFREDCHEKYVTAINKCYGINDEFYKALKDFKSSYNVVIGQGNKDIHNCRGSTNFLLPEYDPVLEKEEKKSILIQRSTSPLIFLLLLPMIYKFTSFGPYLQEKINRVKYMWKSPKKNKEKMLSSTMDIENNISDNRKYKLVYNSVPNE</sequence>
<accession>A0A1G4E7G5</accession>
<evidence type="ECO:0000313" key="1">
    <source>
        <dbReference type="EMBL" id="SCA60248.1"/>
    </source>
</evidence>
<reference evidence="1 2" key="1">
    <citation type="submission" date="2016-07" db="EMBL/GenBank/DDBJ databases">
        <authorList>
            <consortium name="Pathogen Informatics"/>
        </authorList>
    </citation>
    <scope>NUCLEOTIDE SEQUENCE [LARGE SCALE GENOMIC DNA]</scope>
</reference>
<evidence type="ECO:0000313" key="2">
    <source>
        <dbReference type="Proteomes" id="UP000196402"/>
    </source>
</evidence>
<dbReference type="EMBL" id="FLYH01000274">
    <property type="protein sequence ID" value="SCA60248.1"/>
    <property type="molecule type" value="Genomic_DNA"/>
</dbReference>
<dbReference type="Proteomes" id="UP000196402">
    <property type="component" value="Unassembled WGS sequence"/>
</dbReference>
<gene>
    <name evidence="1" type="ORF">PVT01_000081200</name>
</gene>
<dbReference type="AlphaFoldDB" id="A0A1G4E7G5"/>
<name>A0A1G4E7G5_PLAVI</name>
<organism evidence="1 2">
    <name type="scientific">Plasmodium vivax</name>
    <name type="common">malaria parasite P. vivax</name>
    <dbReference type="NCBI Taxonomy" id="5855"/>
    <lineage>
        <taxon>Eukaryota</taxon>
        <taxon>Sar</taxon>
        <taxon>Alveolata</taxon>
        <taxon>Apicomplexa</taxon>
        <taxon>Aconoidasida</taxon>
        <taxon>Haemosporida</taxon>
        <taxon>Plasmodiidae</taxon>
        <taxon>Plasmodium</taxon>
        <taxon>Plasmodium (Plasmodium)</taxon>
    </lineage>
</organism>
<dbReference type="VEuPathDB" id="PlasmoDB:PVPAM_050007100"/>
<dbReference type="VEuPathDB" id="PlasmoDB:PVP01_0007970"/>
<evidence type="ECO:0008006" key="3">
    <source>
        <dbReference type="Google" id="ProtNLM"/>
    </source>
</evidence>
<dbReference type="VEuPathDB" id="PlasmoDB:PVW1_100007300"/>